<dbReference type="EMBL" id="GL883094">
    <property type="protein sequence ID" value="EGG10806.1"/>
    <property type="molecule type" value="Genomic_DNA"/>
</dbReference>
<evidence type="ECO:0000259" key="1">
    <source>
        <dbReference type="Pfam" id="PF23631"/>
    </source>
</evidence>
<dbReference type="AlphaFoldDB" id="F4RAC4"/>
<sequence length="251" mass="27399">MIKIATSSAKGIIPGPDKPCYVAGNYSIPQSSRLNPDIECVEGPQAFPPIPDLKYQGTTYSSIDYHQSDKSWVPVPFALQNLSPSKNLPKDTALDKLSIYMTLYGSMIVGLRSIGPRAPKGAISQMKALIEFLSLNVAVVQQDIPRVKTQLASVLSKCPNCSVKDKYDVIMFASSTGIDPEKFFLELEGSGCNSRAKCADLQKAESNRIKSKNSAVLSTFLLSSGAPSCRFNFDHSKYFFVFMIPILALVV</sequence>
<gene>
    <name evidence="2" type="ORF">MELLADRAFT_103037</name>
</gene>
<keyword evidence="3" id="KW-1185">Reference proteome</keyword>
<dbReference type="PANTHER" id="PTHR37592:SF1">
    <property type="match status" value="1"/>
</dbReference>
<dbReference type="Proteomes" id="UP000001072">
    <property type="component" value="Unassembled WGS sequence"/>
</dbReference>
<dbReference type="PANTHER" id="PTHR37592">
    <property type="match status" value="1"/>
</dbReference>
<organism evidence="3">
    <name type="scientific">Melampsora larici-populina (strain 98AG31 / pathotype 3-4-7)</name>
    <name type="common">Poplar leaf rust fungus</name>
    <dbReference type="NCBI Taxonomy" id="747676"/>
    <lineage>
        <taxon>Eukaryota</taxon>
        <taxon>Fungi</taxon>
        <taxon>Dikarya</taxon>
        <taxon>Basidiomycota</taxon>
        <taxon>Pucciniomycotina</taxon>
        <taxon>Pucciniomycetes</taxon>
        <taxon>Pucciniales</taxon>
        <taxon>Melampsoraceae</taxon>
        <taxon>Melampsora</taxon>
    </lineage>
</organism>
<evidence type="ECO:0000313" key="3">
    <source>
        <dbReference type="Proteomes" id="UP000001072"/>
    </source>
</evidence>
<dbReference type="KEGG" id="mlr:MELLADRAFT_103037"/>
<protein>
    <recommendedName>
        <fullName evidence="1">DUF7143 domain-containing protein</fullName>
    </recommendedName>
</protein>
<feature type="domain" description="DUF7143" evidence="1">
    <location>
        <begin position="28"/>
        <end position="174"/>
    </location>
</feature>
<evidence type="ECO:0000313" key="2">
    <source>
        <dbReference type="EMBL" id="EGG10806.1"/>
    </source>
</evidence>
<reference evidence="3" key="1">
    <citation type="journal article" date="2011" name="Proc. Natl. Acad. Sci. U.S.A.">
        <title>Obligate biotrophy features unraveled by the genomic analysis of rust fungi.</title>
        <authorList>
            <person name="Duplessis S."/>
            <person name="Cuomo C.A."/>
            <person name="Lin Y.-C."/>
            <person name="Aerts A."/>
            <person name="Tisserant E."/>
            <person name="Veneault-Fourrey C."/>
            <person name="Joly D.L."/>
            <person name="Hacquard S."/>
            <person name="Amselem J."/>
            <person name="Cantarel B.L."/>
            <person name="Chiu R."/>
            <person name="Coutinho P.M."/>
            <person name="Feau N."/>
            <person name="Field M."/>
            <person name="Frey P."/>
            <person name="Gelhaye E."/>
            <person name="Goldberg J."/>
            <person name="Grabherr M.G."/>
            <person name="Kodira C.D."/>
            <person name="Kohler A."/>
            <person name="Kuees U."/>
            <person name="Lindquist E.A."/>
            <person name="Lucas S.M."/>
            <person name="Mago R."/>
            <person name="Mauceli E."/>
            <person name="Morin E."/>
            <person name="Murat C."/>
            <person name="Pangilinan J.L."/>
            <person name="Park R."/>
            <person name="Pearson M."/>
            <person name="Quesneville H."/>
            <person name="Rouhier N."/>
            <person name="Sakthikumar S."/>
            <person name="Salamov A.A."/>
            <person name="Schmutz J."/>
            <person name="Selles B."/>
            <person name="Shapiro H."/>
            <person name="Tanguay P."/>
            <person name="Tuskan G.A."/>
            <person name="Henrissat B."/>
            <person name="Van de Peer Y."/>
            <person name="Rouze P."/>
            <person name="Ellis J.G."/>
            <person name="Dodds P.N."/>
            <person name="Schein J.E."/>
            <person name="Zhong S."/>
            <person name="Hamelin R.C."/>
            <person name="Grigoriev I.V."/>
            <person name="Szabo L.J."/>
            <person name="Martin F."/>
        </authorList>
    </citation>
    <scope>NUCLEOTIDE SEQUENCE [LARGE SCALE GENOMIC DNA]</scope>
    <source>
        <strain evidence="3">98AG31 / pathotype 3-4-7</strain>
    </source>
</reference>
<dbReference type="InterPro" id="IPR055567">
    <property type="entry name" value="DUF7143"/>
</dbReference>
<dbReference type="GeneID" id="18921848"/>
<dbReference type="InParanoid" id="F4RAC4"/>
<dbReference type="RefSeq" id="XP_007406275.1">
    <property type="nucleotide sequence ID" value="XM_007406213.1"/>
</dbReference>
<dbReference type="HOGENOM" id="CLU_1107331_0_0_1"/>
<proteinExistence type="predicted"/>
<dbReference type="OrthoDB" id="2501823at2759"/>
<dbReference type="VEuPathDB" id="FungiDB:MELLADRAFT_103037"/>
<dbReference type="Pfam" id="PF23631">
    <property type="entry name" value="DUF7143"/>
    <property type="match status" value="1"/>
</dbReference>
<accession>F4RAC4</accession>
<name>F4RAC4_MELLP</name>